<proteinExistence type="predicted"/>
<evidence type="ECO:0000256" key="1">
    <source>
        <dbReference type="SAM" id="MobiDB-lite"/>
    </source>
</evidence>
<protein>
    <submittedName>
        <fullName evidence="2">Uncharacterized protein</fullName>
    </submittedName>
</protein>
<feature type="compositionally biased region" description="Pro residues" evidence="1">
    <location>
        <begin position="1"/>
        <end position="11"/>
    </location>
</feature>
<accession>Q0RKE5</accession>
<dbReference type="Proteomes" id="UP000000657">
    <property type="component" value="Chromosome"/>
</dbReference>
<keyword evidence="3" id="KW-1185">Reference proteome</keyword>
<reference evidence="2 3" key="1">
    <citation type="journal article" date="2007" name="Genome Res.">
        <title>Genome characteristics of facultatively symbiotic Frankia sp. strains reflect host range and host plant biogeography.</title>
        <authorList>
            <person name="Normand P."/>
            <person name="Lapierre P."/>
            <person name="Tisa L.S."/>
            <person name="Gogarten J.P."/>
            <person name="Alloisio N."/>
            <person name="Bagnarol E."/>
            <person name="Bassi C.A."/>
            <person name="Berry A.M."/>
            <person name="Bickhart D.M."/>
            <person name="Choisne N."/>
            <person name="Couloux A."/>
            <person name="Cournoyer B."/>
            <person name="Cruveiller S."/>
            <person name="Daubin V."/>
            <person name="Demange N."/>
            <person name="Francino M.P."/>
            <person name="Goltsman E."/>
            <person name="Huang Y."/>
            <person name="Kopp O.R."/>
            <person name="Labarre L."/>
            <person name="Lapidus A."/>
            <person name="Lavire C."/>
            <person name="Marechal J."/>
            <person name="Martinez M."/>
            <person name="Mastronunzio J.E."/>
            <person name="Mullin B.C."/>
            <person name="Niemann J."/>
            <person name="Pujic P."/>
            <person name="Rawnsley T."/>
            <person name="Rouy Z."/>
            <person name="Schenowitz C."/>
            <person name="Sellstedt A."/>
            <person name="Tavares F."/>
            <person name="Tomkins J.P."/>
            <person name="Vallenet D."/>
            <person name="Valverde C."/>
            <person name="Wall L.G."/>
            <person name="Wang Y."/>
            <person name="Medigue C."/>
            <person name="Benson D.R."/>
        </authorList>
    </citation>
    <scope>NUCLEOTIDE SEQUENCE [LARGE SCALE GENOMIC DNA]</scope>
    <source>
        <strain evidence="3">DSM 45986 / CECT 9034 / ACN14a</strain>
    </source>
</reference>
<evidence type="ECO:0000313" key="3">
    <source>
        <dbReference type="Proteomes" id="UP000000657"/>
    </source>
</evidence>
<name>Q0RKE5_FRAAA</name>
<feature type="region of interest" description="Disordered" evidence="1">
    <location>
        <begin position="1"/>
        <end position="43"/>
    </location>
</feature>
<evidence type="ECO:0000313" key="2">
    <source>
        <dbReference type="EMBL" id="CAJ62013.1"/>
    </source>
</evidence>
<organism evidence="2 3">
    <name type="scientific">Frankia alni (strain DSM 45986 / CECT 9034 / ACN14a)</name>
    <dbReference type="NCBI Taxonomy" id="326424"/>
    <lineage>
        <taxon>Bacteria</taxon>
        <taxon>Bacillati</taxon>
        <taxon>Actinomycetota</taxon>
        <taxon>Actinomycetes</taxon>
        <taxon>Frankiales</taxon>
        <taxon>Frankiaceae</taxon>
        <taxon>Frankia</taxon>
    </lineage>
</organism>
<sequence length="87" mass="9556">MDPPWPEPGEPAAPGRRAPCDKTRGHPGKYVSRPTAGRRRPPVRRPCAALVLSLLVRRHGAVPRNTKIIGMGFGLKQFSTLSITHRV</sequence>
<gene>
    <name evidence="2" type="ordered locus">FRAAL3369</name>
</gene>
<dbReference type="KEGG" id="fal:FRAAL3369"/>
<dbReference type="EMBL" id="CT573213">
    <property type="protein sequence ID" value="CAJ62013.1"/>
    <property type="molecule type" value="Genomic_DNA"/>
</dbReference>
<dbReference type="AlphaFoldDB" id="Q0RKE5"/>
<dbReference type="HOGENOM" id="CLU_2478819_0_0_11"/>